<accession>A0ABS4JCA2</accession>
<gene>
    <name evidence="2" type="ORF">J2Z69_000374</name>
</gene>
<dbReference type="Pfam" id="PF13672">
    <property type="entry name" value="PP2C_2"/>
    <property type="match status" value="1"/>
</dbReference>
<dbReference type="PANTHER" id="PTHR47992">
    <property type="entry name" value="PROTEIN PHOSPHATASE"/>
    <property type="match status" value="1"/>
</dbReference>
<dbReference type="InterPro" id="IPR001932">
    <property type="entry name" value="PPM-type_phosphatase-like_dom"/>
</dbReference>
<dbReference type="NCBIfam" id="NF033484">
    <property type="entry name" value="Stp1_PP2C_phos"/>
    <property type="match status" value="1"/>
</dbReference>
<dbReference type="SMART" id="SM00332">
    <property type="entry name" value="PP2Cc"/>
    <property type="match status" value="1"/>
</dbReference>
<dbReference type="InterPro" id="IPR036457">
    <property type="entry name" value="PPM-type-like_dom_sf"/>
</dbReference>
<keyword evidence="3" id="KW-1185">Reference proteome</keyword>
<dbReference type="SMART" id="SM00331">
    <property type="entry name" value="PP2C_SIG"/>
    <property type="match status" value="1"/>
</dbReference>
<dbReference type="SUPFAM" id="SSF81606">
    <property type="entry name" value="PP2C-like"/>
    <property type="match status" value="1"/>
</dbReference>
<evidence type="ECO:0000313" key="2">
    <source>
        <dbReference type="EMBL" id="MBP1999355.1"/>
    </source>
</evidence>
<dbReference type="Gene3D" id="3.60.40.10">
    <property type="entry name" value="PPM-type phosphatase domain"/>
    <property type="match status" value="1"/>
</dbReference>
<proteinExistence type="predicted"/>
<evidence type="ECO:0000313" key="3">
    <source>
        <dbReference type="Proteomes" id="UP001519288"/>
    </source>
</evidence>
<dbReference type="Proteomes" id="UP001519288">
    <property type="component" value="Unassembled WGS sequence"/>
</dbReference>
<reference evidence="2 3" key="1">
    <citation type="submission" date="2021-03" db="EMBL/GenBank/DDBJ databases">
        <title>Genomic Encyclopedia of Type Strains, Phase IV (KMG-IV): sequencing the most valuable type-strain genomes for metagenomic binning, comparative biology and taxonomic classification.</title>
        <authorList>
            <person name="Goeker M."/>
        </authorList>
    </citation>
    <scope>NUCLEOTIDE SEQUENCE [LARGE SCALE GENOMIC DNA]</scope>
    <source>
        <strain evidence="2 3">DSM 26806</strain>
    </source>
</reference>
<dbReference type="PROSITE" id="PS51746">
    <property type="entry name" value="PPM_2"/>
    <property type="match status" value="1"/>
</dbReference>
<dbReference type="CDD" id="cd00143">
    <property type="entry name" value="PP2Cc"/>
    <property type="match status" value="1"/>
</dbReference>
<evidence type="ECO:0000259" key="1">
    <source>
        <dbReference type="PROSITE" id="PS51746"/>
    </source>
</evidence>
<protein>
    <submittedName>
        <fullName evidence="2">Serine/threonine protein phosphatase PrpC</fullName>
    </submittedName>
</protein>
<dbReference type="RefSeq" id="WP_209858645.1">
    <property type="nucleotide sequence ID" value="NZ_JAGGLD010000001.1"/>
</dbReference>
<sequence>MIKTVFVSDVGHVRSVNEDSAWAANLEQGYTLGIVADGMGGHQAGDTASRLAVETIVSDLSSLSRGTSFELRKEALRKAMLHANDVVYRRASGSVEMHNMGTTAVVVLMDRKEAIIGHIGDSRVYIYRKGGLTQLTEDHTLVHELVKSGQITEEEATQHPRRNVITRAVGTDAQVTVDLEHILLQDGDVMLLCSDGLSSYVAEHHILQTVGRTGVSLEDRAEQLLKLALDAGGEDNITVVLVEVLTAAGSSVKEWNK</sequence>
<organism evidence="2 3">
    <name type="scientific">Paenibacillus shirakamiensis</name>
    <dbReference type="NCBI Taxonomy" id="1265935"/>
    <lineage>
        <taxon>Bacteria</taxon>
        <taxon>Bacillati</taxon>
        <taxon>Bacillota</taxon>
        <taxon>Bacilli</taxon>
        <taxon>Bacillales</taxon>
        <taxon>Paenibacillaceae</taxon>
        <taxon>Paenibacillus</taxon>
    </lineage>
</organism>
<comment type="caution">
    <text evidence="2">The sequence shown here is derived from an EMBL/GenBank/DDBJ whole genome shotgun (WGS) entry which is preliminary data.</text>
</comment>
<feature type="domain" description="PPM-type phosphatase" evidence="1">
    <location>
        <begin position="3"/>
        <end position="244"/>
    </location>
</feature>
<dbReference type="EMBL" id="JAGGLD010000001">
    <property type="protein sequence ID" value="MBP1999355.1"/>
    <property type="molecule type" value="Genomic_DNA"/>
</dbReference>
<name>A0ABS4JCA2_9BACL</name>
<dbReference type="InterPro" id="IPR015655">
    <property type="entry name" value="PP2C"/>
</dbReference>